<dbReference type="VEuPathDB" id="CryptoDB:GNI_045640"/>
<name>A0A023B9S7_GRENI</name>
<evidence type="ECO:0000313" key="2">
    <source>
        <dbReference type="Proteomes" id="UP000019763"/>
    </source>
</evidence>
<dbReference type="EMBL" id="AFNH02000350">
    <property type="protein sequence ID" value="EZG76054.1"/>
    <property type="molecule type" value="Genomic_DNA"/>
</dbReference>
<dbReference type="Proteomes" id="UP000019763">
    <property type="component" value="Unassembled WGS sequence"/>
</dbReference>
<evidence type="ECO:0000313" key="1">
    <source>
        <dbReference type="EMBL" id="EZG76054.1"/>
    </source>
</evidence>
<dbReference type="GeneID" id="22911710"/>
<accession>A0A023B9S7</accession>
<gene>
    <name evidence="1" type="ORF">GNI_045640</name>
</gene>
<organism evidence="1 2">
    <name type="scientific">Gregarina niphandrodes</name>
    <name type="common">Septate eugregarine</name>
    <dbReference type="NCBI Taxonomy" id="110365"/>
    <lineage>
        <taxon>Eukaryota</taxon>
        <taxon>Sar</taxon>
        <taxon>Alveolata</taxon>
        <taxon>Apicomplexa</taxon>
        <taxon>Conoidasida</taxon>
        <taxon>Gregarinasina</taxon>
        <taxon>Eugregarinorida</taxon>
        <taxon>Gregarinidae</taxon>
        <taxon>Gregarina</taxon>
    </lineage>
</organism>
<sequence>MEGRQYTDLRWIACKSRRFQVITDDGLAPNLRDPVVRDFFRDIIFLNCHEIGLIPHQVGTVRIMSVLKEMFSRYLDCPITTEFMKRYEAEINAQNRGPSTSNQEQDSNEILSGESRANYLNKLSNWISTRSELNVGQMSWDTAALLNGDNLSENSMPADCHEEKTTDQGLGKWLSDTGTAAATAVNDTLKNNTWRNEMIEIIRPVSNAIGAAWLWLNEDV</sequence>
<reference evidence="1" key="1">
    <citation type="submission" date="2013-12" db="EMBL/GenBank/DDBJ databases">
        <authorList>
            <person name="Omoto C.K."/>
            <person name="Sibley D."/>
            <person name="Venepally P."/>
            <person name="Hadjithomas M."/>
            <person name="Karamycheva S."/>
            <person name="Brunk B."/>
            <person name="Roos D."/>
            <person name="Caler E."/>
            <person name="Lorenzi H."/>
        </authorList>
    </citation>
    <scope>NUCLEOTIDE SEQUENCE</scope>
</reference>
<keyword evidence="2" id="KW-1185">Reference proteome</keyword>
<comment type="caution">
    <text evidence="1">The sequence shown here is derived from an EMBL/GenBank/DDBJ whole genome shotgun (WGS) entry which is preliminary data.</text>
</comment>
<dbReference type="AlphaFoldDB" id="A0A023B9S7"/>
<proteinExistence type="predicted"/>
<protein>
    <submittedName>
        <fullName evidence="1">Uncharacterized protein</fullName>
    </submittedName>
</protein>
<dbReference type="RefSeq" id="XP_011129588.1">
    <property type="nucleotide sequence ID" value="XM_011131286.1"/>
</dbReference>